<evidence type="ECO:0000313" key="15">
    <source>
        <dbReference type="Proteomes" id="UP000199679"/>
    </source>
</evidence>
<dbReference type="InterPro" id="IPR008969">
    <property type="entry name" value="CarboxyPept-like_regulatory"/>
</dbReference>
<evidence type="ECO:0000256" key="5">
    <source>
        <dbReference type="ARBA" id="ARBA00022729"/>
    </source>
</evidence>
<dbReference type="NCBIfam" id="TIGR04057">
    <property type="entry name" value="SusC_RagA_signa"/>
    <property type="match status" value="1"/>
</dbReference>
<dbReference type="GO" id="GO:0044718">
    <property type="term" value="P:siderophore transmembrane transport"/>
    <property type="evidence" value="ECO:0007669"/>
    <property type="project" value="TreeGrafter"/>
</dbReference>
<dbReference type="Proteomes" id="UP000199679">
    <property type="component" value="Chromosome I"/>
</dbReference>
<name>A0A1H1SMG8_MUCMA</name>
<comment type="similarity">
    <text evidence="10 11">Belongs to the TonB-dependent receptor family.</text>
</comment>
<dbReference type="Gene3D" id="2.60.40.1120">
    <property type="entry name" value="Carboxypeptidase-like, regulatory domain"/>
    <property type="match status" value="1"/>
</dbReference>
<keyword evidence="4 10" id="KW-0812">Transmembrane</keyword>
<dbReference type="SUPFAM" id="SSF49464">
    <property type="entry name" value="Carboxypeptidase regulatory domain-like"/>
    <property type="match status" value="1"/>
</dbReference>
<feature type="domain" description="TonB-dependent receptor plug" evidence="13">
    <location>
        <begin position="127"/>
        <end position="245"/>
    </location>
</feature>
<evidence type="ECO:0000256" key="1">
    <source>
        <dbReference type="ARBA" id="ARBA00004571"/>
    </source>
</evidence>
<evidence type="ECO:0000256" key="6">
    <source>
        <dbReference type="ARBA" id="ARBA00023077"/>
    </source>
</evidence>
<sequence length="1035" mass="111763">MRNFTFTFHFWRRFMFLIFLVTGLLSLKVHGQETITVSGTVSSKDDGTVIPGATIKIKNTPNGVASDRTGKYTIHAAKGTVIIFSAVGYESIQATVTGASLNVSLATKQNGLNEVVVIGYGTSTRANLTTAVVKVDPKSIPKDANNSVEELLFGRAAGLDVQQSSTQPGGAINLSIRGRGAPLIVVDGVIFPNDGLEPSGGSIDAGTNGVSRGALAGLNPSDIESVEVLKDASAAIYGVNAANGVILITTKKGKAGKINVTFDGSHSVVSNTGYLKPLNATQYETLFNTFQTDQYLGAHLMEPYGSNAPSGLPTPKYSADQIASAGVGTNWLDQIFRTGYIDNDNLSVSGGTDKTTYYFSGGYFNQLGTVQGSALTKYTGRVNLSFKLAKFVTLNTNFTGSQNDYQNSSSGGQNDGSGSQGFGIVQAALAFPANIPVYTNGVLSQFGTTSNPVGLLQVQDHTHYHSLNTNISADFNLIPDALTGRLLFGDNYETATRNFFVPGSVFFYQQFLSRASINNNDRDNQTLEASLSYKKKIAKFLNIDLVGGAGQYISKYSSFNSQGTGAEDGLTTTNLGAETGNIAITSNQTANTTRSYFGRGTFNFLDRYIISASLRDDGYSLFFPNNKYALFPAVSLGWKINDESFFKNITFVDLLKLRASIGVTGQTIGSAAYGGYSPNSDNVYLDGGSEYVTISRYAVDNPDLTWQKTINKNIGLDFGLFKDQITGSVDVFRDDITNLLSTTAPTAPLSEFFTQTINGAHQIRQGYDISLMSHNITTKDFDWSTVINASHYLFKWDTQFPFTVLQAYQSVNDPVDEYYYFKTDGLLKPGQAVPASQPTTGGANLPGSPIFVDKNHDGKLDYRDVYKLNPDPKFTLGFGNNFRYKQFDLTVFFYGQFGGHATNLNNAWGDPNAIASGSQNGTTQAFNVYSSTNPGGTRPSVNYVESAVGLLVPSDINLTSTDFVRLRNLSFGYTFNSSAINRFAKSVRVFVDAQNLFIITNYKGADPEVTYQTVKGGYAPYPPTRTLSVGLRASF</sequence>
<dbReference type="InterPro" id="IPR039426">
    <property type="entry name" value="TonB-dep_rcpt-like"/>
</dbReference>
<dbReference type="Pfam" id="PF07715">
    <property type="entry name" value="Plug"/>
    <property type="match status" value="1"/>
</dbReference>
<dbReference type="STRING" id="652787.SAMN05216490_1250"/>
<keyword evidence="2 10" id="KW-0813">Transport</keyword>
<dbReference type="Pfam" id="PF00593">
    <property type="entry name" value="TonB_dep_Rec_b-barrel"/>
    <property type="match status" value="1"/>
</dbReference>
<evidence type="ECO:0000256" key="11">
    <source>
        <dbReference type="RuleBase" id="RU003357"/>
    </source>
</evidence>
<dbReference type="InterPro" id="IPR023997">
    <property type="entry name" value="TonB-dep_OMP_SusC/RagA_CS"/>
</dbReference>
<dbReference type="InterPro" id="IPR023996">
    <property type="entry name" value="TonB-dep_OMP_SusC/RagA"/>
</dbReference>
<dbReference type="EMBL" id="LT629740">
    <property type="protein sequence ID" value="SDS49214.1"/>
    <property type="molecule type" value="Genomic_DNA"/>
</dbReference>
<evidence type="ECO:0000259" key="13">
    <source>
        <dbReference type="Pfam" id="PF07715"/>
    </source>
</evidence>
<dbReference type="Gene3D" id="2.40.170.20">
    <property type="entry name" value="TonB-dependent receptor, beta-barrel domain"/>
    <property type="match status" value="1"/>
</dbReference>
<dbReference type="PROSITE" id="PS52016">
    <property type="entry name" value="TONB_DEPENDENT_REC_3"/>
    <property type="match status" value="1"/>
</dbReference>
<dbReference type="InterPro" id="IPR037066">
    <property type="entry name" value="Plug_dom_sf"/>
</dbReference>
<reference evidence="14 15" key="1">
    <citation type="submission" date="2016-10" db="EMBL/GenBank/DDBJ databases">
        <authorList>
            <person name="de Groot N.N."/>
        </authorList>
    </citation>
    <scope>NUCLEOTIDE SEQUENCE [LARGE SCALE GENOMIC DNA]</scope>
    <source>
        <strain evidence="14 15">MP1X4</strain>
    </source>
</reference>
<dbReference type="GO" id="GO:0009279">
    <property type="term" value="C:cell outer membrane"/>
    <property type="evidence" value="ECO:0007669"/>
    <property type="project" value="UniProtKB-SubCell"/>
</dbReference>
<keyword evidence="7 10" id="KW-0472">Membrane</keyword>
<dbReference type="InterPro" id="IPR012910">
    <property type="entry name" value="Plug_dom"/>
</dbReference>
<evidence type="ECO:0000256" key="9">
    <source>
        <dbReference type="ARBA" id="ARBA00023237"/>
    </source>
</evidence>
<keyword evidence="6 11" id="KW-0798">TonB box</keyword>
<feature type="domain" description="TonB-dependent receptor-like beta-barrel" evidence="12">
    <location>
        <begin position="405"/>
        <end position="996"/>
    </location>
</feature>
<keyword evidence="3 10" id="KW-1134">Transmembrane beta strand</keyword>
<dbReference type="Pfam" id="PF13715">
    <property type="entry name" value="CarbopepD_reg_2"/>
    <property type="match status" value="1"/>
</dbReference>
<keyword evidence="5" id="KW-0732">Signal</keyword>
<dbReference type="SUPFAM" id="SSF56935">
    <property type="entry name" value="Porins"/>
    <property type="match status" value="1"/>
</dbReference>
<evidence type="ECO:0000256" key="7">
    <source>
        <dbReference type="ARBA" id="ARBA00023136"/>
    </source>
</evidence>
<evidence type="ECO:0000256" key="3">
    <source>
        <dbReference type="ARBA" id="ARBA00022452"/>
    </source>
</evidence>
<evidence type="ECO:0000256" key="2">
    <source>
        <dbReference type="ARBA" id="ARBA00022448"/>
    </source>
</evidence>
<keyword evidence="9 10" id="KW-0998">Cell outer membrane</keyword>
<protein>
    <submittedName>
        <fullName evidence="14">TonB-linked outer membrane protein, SusC/RagA family</fullName>
    </submittedName>
</protein>
<dbReference type="AlphaFoldDB" id="A0A1H1SMG8"/>
<evidence type="ECO:0000313" key="14">
    <source>
        <dbReference type="EMBL" id="SDS49214.1"/>
    </source>
</evidence>
<organism evidence="14 15">
    <name type="scientific">Mucilaginibacter mallensis</name>
    <dbReference type="NCBI Taxonomy" id="652787"/>
    <lineage>
        <taxon>Bacteria</taxon>
        <taxon>Pseudomonadati</taxon>
        <taxon>Bacteroidota</taxon>
        <taxon>Sphingobacteriia</taxon>
        <taxon>Sphingobacteriales</taxon>
        <taxon>Sphingobacteriaceae</taxon>
        <taxon>Mucilaginibacter</taxon>
    </lineage>
</organism>
<dbReference type="PANTHER" id="PTHR30069">
    <property type="entry name" value="TONB-DEPENDENT OUTER MEMBRANE RECEPTOR"/>
    <property type="match status" value="1"/>
</dbReference>
<dbReference type="GO" id="GO:0015344">
    <property type="term" value="F:siderophore uptake transmembrane transporter activity"/>
    <property type="evidence" value="ECO:0007669"/>
    <property type="project" value="TreeGrafter"/>
</dbReference>
<dbReference type="InterPro" id="IPR036942">
    <property type="entry name" value="Beta-barrel_TonB_sf"/>
</dbReference>
<evidence type="ECO:0000256" key="8">
    <source>
        <dbReference type="ARBA" id="ARBA00023170"/>
    </source>
</evidence>
<dbReference type="RefSeq" id="WP_232009407.1">
    <property type="nucleotide sequence ID" value="NZ_LT629740.1"/>
</dbReference>
<accession>A0A1H1SMG8</accession>
<keyword evidence="8" id="KW-0675">Receptor</keyword>
<dbReference type="PANTHER" id="PTHR30069:SF29">
    <property type="entry name" value="HEMOGLOBIN AND HEMOGLOBIN-HAPTOGLOBIN-BINDING PROTEIN 1-RELATED"/>
    <property type="match status" value="1"/>
</dbReference>
<evidence type="ECO:0000256" key="4">
    <source>
        <dbReference type="ARBA" id="ARBA00022692"/>
    </source>
</evidence>
<comment type="subcellular location">
    <subcellularLocation>
        <location evidence="1 10">Cell outer membrane</location>
        <topology evidence="1 10">Multi-pass membrane protein</topology>
    </subcellularLocation>
</comment>
<evidence type="ECO:0000259" key="12">
    <source>
        <dbReference type="Pfam" id="PF00593"/>
    </source>
</evidence>
<dbReference type="Gene3D" id="2.170.130.10">
    <property type="entry name" value="TonB-dependent receptor, plug domain"/>
    <property type="match status" value="1"/>
</dbReference>
<dbReference type="InterPro" id="IPR000531">
    <property type="entry name" value="Beta-barrel_TonB"/>
</dbReference>
<evidence type="ECO:0000256" key="10">
    <source>
        <dbReference type="PROSITE-ProRule" id="PRU01360"/>
    </source>
</evidence>
<proteinExistence type="inferred from homology"/>
<dbReference type="NCBIfam" id="TIGR04056">
    <property type="entry name" value="OMP_RagA_SusC"/>
    <property type="match status" value="1"/>
</dbReference>
<keyword evidence="15" id="KW-1185">Reference proteome</keyword>
<gene>
    <name evidence="14" type="ORF">SAMN05216490_1250</name>
</gene>